<dbReference type="Proteomes" id="UP000002051">
    <property type="component" value="Unassembled WGS sequence"/>
</dbReference>
<sequence length="93" mass="10172">MSFLFTNLHLNRGKSSAPALSSRGPKKTFTPSSNEISSRSSWNSITNGDLSQKINLDDSSSLGVAAPFLKSFMQDVDILQLHDLLIITFMAPQ</sequence>
<evidence type="ECO:0000256" key="1">
    <source>
        <dbReference type="SAM" id="MobiDB-lite"/>
    </source>
</evidence>
<dbReference type="EnsemblPlants" id="KEH43414">
    <property type="protein sequence ID" value="KEH43414"/>
    <property type="gene ID" value="MTR_1g492720"/>
</dbReference>
<organism evidence="2 4">
    <name type="scientific">Medicago truncatula</name>
    <name type="common">Barrel medic</name>
    <name type="synonym">Medicago tribuloides</name>
    <dbReference type="NCBI Taxonomy" id="3880"/>
    <lineage>
        <taxon>Eukaryota</taxon>
        <taxon>Viridiplantae</taxon>
        <taxon>Streptophyta</taxon>
        <taxon>Embryophyta</taxon>
        <taxon>Tracheophyta</taxon>
        <taxon>Spermatophyta</taxon>
        <taxon>Magnoliopsida</taxon>
        <taxon>eudicotyledons</taxon>
        <taxon>Gunneridae</taxon>
        <taxon>Pentapetalae</taxon>
        <taxon>rosids</taxon>
        <taxon>fabids</taxon>
        <taxon>Fabales</taxon>
        <taxon>Fabaceae</taxon>
        <taxon>Papilionoideae</taxon>
        <taxon>50 kb inversion clade</taxon>
        <taxon>NPAAA clade</taxon>
        <taxon>Hologalegina</taxon>
        <taxon>IRL clade</taxon>
        <taxon>Trifolieae</taxon>
        <taxon>Medicago</taxon>
    </lineage>
</organism>
<proteinExistence type="predicted"/>
<evidence type="ECO:0000313" key="3">
    <source>
        <dbReference type="EnsemblPlants" id="KEH43414"/>
    </source>
</evidence>
<reference evidence="2 4" key="1">
    <citation type="journal article" date="2011" name="Nature">
        <title>The Medicago genome provides insight into the evolution of rhizobial symbioses.</title>
        <authorList>
            <person name="Young N.D."/>
            <person name="Debelle F."/>
            <person name="Oldroyd G.E."/>
            <person name="Geurts R."/>
            <person name="Cannon S.B."/>
            <person name="Udvardi M.K."/>
            <person name="Benedito V.A."/>
            <person name="Mayer K.F."/>
            <person name="Gouzy J."/>
            <person name="Schoof H."/>
            <person name="Van de Peer Y."/>
            <person name="Proost S."/>
            <person name="Cook D.R."/>
            <person name="Meyers B.C."/>
            <person name="Spannagl M."/>
            <person name="Cheung F."/>
            <person name="De Mita S."/>
            <person name="Krishnakumar V."/>
            <person name="Gundlach H."/>
            <person name="Zhou S."/>
            <person name="Mudge J."/>
            <person name="Bharti A.K."/>
            <person name="Murray J.D."/>
            <person name="Naoumkina M.A."/>
            <person name="Rosen B."/>
            <person name="Silverstein K.A."/>
            <person name="Tang H."/>
            <person name="Rombauts S."/>
            <person name="Zhao P.X."/>
            <person name="Zhou P."/>
            <person name="Barbe V."/>
            <person name="Bardou P."/>
            <person name="Bechner M."/>
            <person name="Bellec A."/>
            <person name="Berger A."/>
            <person name="Berges H."/>
            <person name="Bidwell S."/>
            <person name="Bisseling T."/>
            <person name="Choisne N."/>
            <person name="Couloux A."/>
            <person name="Denny R."/>
            <person name="Deshpande S."/>
            <person name="Dai X."/>
            <person name="Doyle J.J."/>
            <person name="Dudez A.M."/>
            <person name="Farmer A.D."/>
            <person name="Fouteau S."/>
            <person name="Franken C."/>
            <person name="Gibelin C."/>
            <person name="Gish J."/>
            <person name="Goldstein S."/>
            <person name="Gonzalez A.J."/>
            <person name="Green P.J."/>
            <person name="Hallab A."/>
            <person name="Hartog M."/>
            <person name="Hua A."/>
            <person name="Humphray S.J."/>
            <person name="Jeong D.H."/>
            <person name="Jing Y."/>
            <person name="Jocker A."/>
            <person name="Kenton S.M."/>
            <person name="Kim D.J."/>
            <person name="Klee K."/>
            <person name="Lai H."/>
            <person name="Lang C."/>
            <person name="Lin S."/>
            <person name="Macmil S.L."/>
            <person name="Magdelenat G."/>
            <person name="Matthews L."/>
            <person name="McCorrison J."/>
            <person name="Monaghan E.L."/>
            <person name="Mun J.H."/>
            <person name="Najar F.Z."/>
            <person name="Nicholson C."/>
            <person name="Noirot C."/>
            <person name="O'Bleness M."/>
            <person name="Paule C.R."/>
            <person name="Poulain J."/>
            <person name="Prion F."/>
            <person name="Qin B."/>
            <person name="Qu C."/>
            <person name="Retzel E.F."/>
            <person name="Riddle C."/>
            <person name="Sallet E."/>
            <person name="Samain S."/>
            <person name="Samson N."/>
            <person name="Sanders I."/>
            <person name="Saurat O."/>
            <person name="Scarpelli C."/>
            <person name="Schiex T."/>
            <person name="Segurens B."/>
            <person name="Severin A.J."/>
            <person name="Sherrier D.J."/>
            <person name="Shi R."/>
            <person name="Sims S."/>
            <person name="Singer S.R."/>
            <person name="Sinharoy S."/>
            <person name="Sterck L."/>
            <person name="Viollet A."/>
            <person name="Wang B.B."/>
            <person name="Wang K."/>
            <person name="Wang M."/>
            <person name="Wang X."/>
            <person name="Warfsmann J."/>
            <person name="Weissenbach J."/>
            <person name="White D.D."/>
            <person name="White J.D."/>
            <person name="Wiley G.B."/>
            <person name="Wincker P."/>
            <person name="Xing Y."/>
            <person name="Yang L."/>
            <person name="Yao Z."/>
            <person name="Ying F."/>
            <person name="Zhai J."/>
            <person name="Zhou L."/>
            <person name="Zuber A."/>
            <person name="Denarie J."/>
            <person name="Dixon R.A."/>
            <person name="May G.D."/>
            <person name="Schwartz D.C."/>
            <person name="Rogers J."/>
            <person name="Quetier F."/>
            <person name="Town C.D."/>
            <person name="Roe B.A."/>
        </authorList>
    </citation>
    <scope>NUCLEOTIDE SEQUENCE [LARGE SCALE GENOMIC DNA]</scope>
    <source>
        <strain evidence="2">A17</strain>
        <strain evidence="3 4">cv. Jemalong A17</strain>
    </source>
</reference>
<evidence type="ECO:0000313" key="2">
    <source>
        <dbReference type="EMBL" id="KEH43414.1"/>
    </source>
</evidence>
<reference evidence="3" key="3">
    <citation type="submission" date="2015-04" db="UniProtKB">
        <authorList>
            <consortium name="EnsemblPlants"/>
        </authorList>
    </citation>
    <scope>IDENTIFICATION</scope>
    <source>
        <strain evidence="3">cv. Jemalong A17</strain>
    </source>
</reference>
<feature type="compositionally biased region" description="Low complexity" evidence="1">
    <location>
        <begin position="32"/>
        <end position="42"/>
    </location>
</feature>
<dbReference type="AlphaFoldDB" id="A0A072VN56"/>
<reference evidence="2 4" key="2">
    <citation type="journal article" date="2014" name="BMC Genomics">
        <title>An improved genome release (version Mt4.0) for the model legume Medicago truncatula.</title>
        <authorList>
            <person name="Tang H."/>
            <person name="Krishnakumar V."/>
            <person name="Bidwell S."/>
            <person name="Rosen B."/>
            <person name="Chan A."/>
            <person name="Zhou S."/>
            <person name="Gentzbittel L."/>
            <person name="Childs K.L."/>
            <person name="Yandell M."/>
            <person name="Gundlach H."/>
            <person name="Mayer K.F."/>
            <person name="Schwartz D.C."/>
            <person name="Town C.D."/>
        </authorList>
    </citation>
    <scope>GENOME REANNOTATION</scope>
    <source>
        <strain evidence="2">A17</strain>
        <strain evidence="3 4">cv. Jemalong A17</strain>
    </source>
</reference>
<accession>A0A072VN56</accession>
<name>A0A072VN56_MEDTR</name>
<gene>
    <name evidence="2" type="ordered locus">MTR_1g492720</name>
</gene>
<dbReference type="STRING" id="3880.A0A072VN56"/>
<protein>
    <submittedName>
        <fullName evidence="2 3">Uncharacterized protein</fullName>
    </submittedName>
</protein>
<dbReference type="HOGENOM" id="CLU_2402936_0_0_1"/>
<evidence type="ECO:0000313" key="4">
    <source>
        <dbReference type="Proteomes" id="UP000002051"/>
    </source>
</evidence>
<dbReference type="EMBL" id="CM001217">
    <property type="protein sequence ID" value="KEH43414.1"/>
    <property type="molecule type" value="Genomic_DNA"/>
</dbReference>
<feature type="region of interest" description="Disordered" evidence="1">
    <location>
        <begin position="12"/>
        <end position="42"/>
    </location>
</feature>
<keyword evidence="4" id="KW-1185">Reference proteome</keyword>